<dbReference type="GO" id="GO:0005829">
    <property type="term" value="C:cytosol"/>
    <property type="evidence" value="ECO:0007669"/>
    <property type="project" value="TreeGrafter"/>
</dbReference>
<protein>
    <recommendedName>
        <fullName evidence="7">Phosphofructokinase</fullName>
    </recommendedName>
</protein>
<evidence type="ECO:0000313" key="10">
    <source>
        <dbReference type="EMBL" id="SES78320.1"/>
    </source>
</evidence>
<evidence type="ECO:0000256" key="8">
    <source>
        <dbReference type="RuleBase" id="RU369061"/>
    </source>
</evidence>
<evidence type="ECO:0000256" key="5">
    <source>
        <dbReference type="ARBA" id="ARBA00022840"/>
    </source>
</evidence>
<dbReference type="SUPFAM" id="SSF53613">
    <property type="entry name" value="Ribokinase-like"/>
    <property type="match status" value="1"/>
</dbReference>
<sequence length="324" mass="35416">MIEINSAFEKTNRVVVISLNPAIDLTGMLDSINLGHVNAINNSEQHPAGKGINVASVLVSLGAAVTLTGFLGQDNANDFTNLFNSIGIVDDCIKVPGSTRTNCKLVDSHNQVTEFNFQGFIVTETLIEKLEKRVLALTNNHDYFVISGSVPPGFKEMYLFDWITKLRKMNKRVLFDSSKDALKQGMQALPWLVKPNEHELSSYSGKLLIHEQDYLIAAKNLLAQGIEQVVISKGEKGVLWVNQEGILISIPPPMNIVSTVGAGDTLVAGLCWSFMQQFSRTETLSFSTALAALSVTQVGVCLPSLEEIYVTQKSVAIKKFDRAG</sequence>
<accession>A0A1H9ZB77</accession>
<keyword evidence="2 7" id="KW-0808">Transferase</keyword>
<dbReference type="InterPro" id="IPR022463">
    <property type="entry name" value="1-PFruKinase"/>
</dbReference>
<keyword evidence="3 8" id="KW-0547">Nucleotide-binding</keyword>
<keyword evidence="11" id="KW-1185">Reference proteome</keyword>
<dbReference type="PROSITE" id="PS00583">
    <property type="entry name" value="PFKB_KINASES_1"/>
    <property type="match status" value="1"/>
</dbReference>
<name>A0A1H9ZB77_9GAMM</name>
<dbReference type="InterPro" id="IPR002173">
    <property type="entry name" value="Carboh/pur_kinase_PfkB_CS"/>
</dbReference>
<organism evidence="10 11">
    <name type="scientific">Thorsellia anophelis DSM 18579</name>
    <dbReference type="NCBI Taxonomy" id="1123402"/>
    <lineage>
        <taxon>Bacteria</taxon>
        <taxon>Pseudomonadati</taxon>
        <taxon>Pseudomonadota</taxon>
        <taxon>Gammaproteobacteria</taxon>
        <taxon>Enterobacterales</taxon>
        <taxon>Thorselliaceae</taxon>
        <taxon>Thorsellia</taxon>
    </lineage>
</organism>
<dbReference type="CDD" id="cd01164">
    <property type="entry name" value="FruK_PfkB_like"/>
    <property type="match status" value="1"/>
</dbReference>
<keyword evidence="5 8" id="KW-0067">ATP-binding</keyword>
<keyword evidence="4 8" id="KW-0418">Kinase</keyword>
<evidence type="ECO:0000256" key="4">
    <source>
        <dbReference type="ARBA" id="ARBA00022777"/>
    </source>
</evidence>
<dbReference type="InterPro" id="IPR017583">
    <property type="entry name" value="Tagatose/fructose_Pkinase"/>
</dbReference>
<evidence type="ECO:0000256" key="6">
    <source>
        <dbReference type="ARBA" id="ARBA00047745"/>
    </source>
</evidence>
<dbReference type="InterPro" id="IPR011611">
    <property type="entry name" value="PfkB_dom"/>
</dbReference>
<evidence type="ECO:0000256" key="3">
    <source>
        <dbReference type="ARBA" id="ARBA00022741"/>
    </source>
</evidence>
<evidence type="ECO:0000256" key="2">
    <source>
        <dbReference type="ARBA" id="ARBA00022679"/>
    </source>
</evidence>
<dbReference type="NCBIfam" id="TIGR03168">
    <property type="entry name" value="1-PFK"/>
    <property type="match status" value="1"/>
</dbReference>
<dbReference type="PANTHER" id="PTHR46566:SF5">
    <property type="entry name" value="1-PHOSPHOFRUCTOKINASE"/>
    <property type="match status" value="1"/>
</dbReference>
<comment type="function">
    <text evidence="8">Catalyzes the ATP-dependent phosphorylation of fructose-l-phosphate to fructose-l,6-bisphosphate.</text>
</comment>
<reference evidence="11" key="1">
    <citation type="submission" date="2016-10" db="EMBL/GenBank/DDBJ databases">
        <authorList>
            <person name="Varghese N."/>
            <person name="Submissions S."/>
        </authorList>
    </citation>
    <scope>NUCLEOTIDE SEQUENCE [LARGE SCALE GENOMIC DNA]</scope>
    <source>
        <strain evidence="11">DSM 18579</strain>
    </source>
</reference>
<evidence type="ECO:0000256" key="1">
    <source>
        <dbReference type="ARBA" id="ARBA00010688"/>
    </source>
</evidence>
<evidence type="ECO:0000313" key="11">
    <source>
        <dbReference type="Proteomes" id="UP000242642"/>
    </source>
</evidence>
<dbReference type="PIRSF" id="PIRSF000535">
    <property type="entry name" value="1PFK/6PFK/LacC"/>
    <property type="match status" value="1"/>
</dbReference>
<dbReference type="Gene3D" id="3.40.1190.20">
    <property type="match status" value="1"/>
</dbReference>
<dbReference type="Pfam" id="PF00294">
    <property type="entry name" value="PfkB"/>
    <property type="match status" value="1"/>
</dbReference>
<evidence type="ECO:0000259" key="9">
    <source>
        <dbReference type="Pfam" id="PF00294"/>
    </source>
</evidence>
<dbReference type="Proteomes" id="UP000242642">
    <property type="component" value="Unassembled WGS sequence"/>
</dbReference>
<dbReference type="FunFam" id="3.40.1190.20:FF:000001">
    <property type="entry name" value="Phosphofructokinase"/>
    <property type="match status" value="1"/>
</dbReference>
<comment type="catalytic activity">
    <reaction evidence="6 8">
        <text>beta-D-fructose 1-phosphate + ATP = beta-D-fructose 1,6-bisphosphate + ADP + H(+)</text>
        <dbReference type="Rhea" id="RHEA:14213"/>
        <dbReference type="ChEBI" id="CHEBI:15378"/>
        <dbReference type="ChEBI" id="CHEBI:30616"/>
        <dbReference type="ChEBI" id="CHEBI:32966"/>
        <dbReference type="ChEBI" id="CHEBI:138881"/>
        <dbReference type="ChEBI" id="CHEBI:456216"/>
        <dbReference type="EC" id="2.7.1.56"/>
    </reaction>
</comment>
<dbReference type="NCBIfam" id="TIGR03828">
    <property type="entry name" value="pfkB"/>
    <property type="match status" value="1"/>
</dbReference>
<dbReference type="EMBL" id="FOHV01000003">
    <property type="protein sequence ID" value="SES78320.1"/>
    <property type="molecule type" value="Genomic_DNA"/>
</dbReference>
<proteinExistence type="inferred from homology"/>
<dbReference type="GO" id="GO:0008662">
    <property type="term" value="F:1-phosphofructokinase activity"/>
    <property type="evidence" value="ECO:0007669"/>
    <property type="project" value="UniProtKB-UniRule"/>
</dbReference>
<dbReference type="GO" id="GO:0016052">
    <property type="term" value="P:carbohydrate catabolic process"/>
    <property type="evidence" value="ECO:0007669"/>
    <property type="project" value="UniProtKB-ARBA"/>
</dbReference>
<comment type="similarity">
    <text evidence="1 7 8">Belongs to the carbohydrate kinase PfkB family.</text>
</comment>
<dbReference type="PANTHER" id="PTHR46566">
    <property type="entry name" value="1-PHOSPHOFRUCTOKINASE-RELATED"/>
    <property type="match status" value="1"/>
</dbReference>
<evidence type="ECO:0000256" key="7">
    <source>
        <dbReference type="PIRNR" id="PIRNR000535"/>
    </source>
</evidence>
<feature type="domain" description="Carbohydrate kinase PfkB" evidence="9">
    <location>
        <begin position="14"/>
        <end position="303"/>
    </location>
</feature>
<dbReference type="GO" id="GO:0005524">
    <property type="term" value="F:ATP binding"/>
    <property type="evidence" value="ECO:0007669"/>
    <property type="project" value="UniProtKB-UniRule"/>
</dbReference>
<dbReference type="AlphaFoldDB" id="A0A1H9ZB77"/>
<dbReference type="STRING" id="1123402.SAMN02583745_00488"/>
<dbReference type="InterPro" id="IPR029056">
    <property type="entry name" value="Ribokinase-like"/>
</dbReference>
<dbReference type="GO" id="GO:0044281">
    <property type="term" value="P:small molecule metabolic process"/>
    <property type="evidence" value="ECO:0007669"/>
    <property type="project" value="UniProtKB-ARBA"/>
</dbReference>
<dbReference type="RefSeq" id="WP_218139449.1">
    <property type="nucleotide sequence ID" value="NZ_FOHV01000003.1"/>
</dbReference>
<gene>
    <name evidence="10" type="ORF">SAMN02583745_00488</name>
</gene>